<keyword evidence="2" id="KW-0378">Hydrolase</keyword>
<keyword evidence="2" id="KW-0255">Endonuclease</keyword>
<dbReference type="Pfam" id="PF01844">
    <property type="entry name" value="HNH"/>
    <property type="match status" value="1"/>
</dbReference>
<keyword evidence="3" id="KW-1185">Reference proteome</keyword>
<dbReference type="CDD" id="cd00085">
    <property type="entry name" value="HNHc"/>
    <property type="match status" value="1"/>
</dbReference>
<dbReference type="EMBL" id="PSNX01000003">
    <property type="protein sequence ID" value="PPE67474.1"/>
    <property type="molecule type" value="Genomic_DNA"/>
</dbReference>
<reference evidence="2 3" key="1">
    <citation type="submission" date="2018-02" db="EMBL/GenBank/DDBJ databases">
        <title>Reclassifiation of [Polyangium] brachysporum DSM 7029 as Guopingzhaonella breviflexa gen. nov., sp. nov., a member of the family Comamonadaceae.</title>
        <authorList>
            <person name="Tang B."/>
        </authorList>
    </citation>
    <scope>NUCLEOTIDE SEQUENCE [LARGE SCALE GENOMIC DNA]</scope>
    <source>
        <strain evidence="2 3">BCRC 80649</strain>
    </source>
</reference>
<accession>A0A2S5SXJ0</accession>
<keyword evidence="2" id="KW-0540">Nuclease</keyword>
<dbReference type="InterPro" id="IPR002711">
    <property type="entry name" value="HNH"/>
</dbReference>
<organism evidence="2 3">
    <name type="scientific">Caldimonas caldifontis</name>
    <dbReference type="NCBI Taxonomy" id="1452508"/>
    <lineage>
        <taxon>Bacteria</taxon>
        <taxon>Pseudomonadati</taxon>
        <taxon>Pseudomonadota</taxon>
        <taxon>Betaproteobacteria</taxon>
        <taxon>Burkholderiales</taxon>
        <taxon>Sphaerotilaceae</taxon>
        <taxon>Caldimonas</taxon>
    </lineage>
</organism>
<protein>
    <submittedName>
        <fullName evidence="2">HNH endonuclease</fullName>
    </submittedName>
</protein>
<dbReference type="Gene3D" id="1.10.30.50">
    <property type="match status" value="1"/>
</dbReference>
<feature type="domain" description="HNH" evidence="1">
    <location>
        <begin position="161"/>
        <end position="212"/>
    </location>
</feature>
<proteinExistence type="predicted"/>
<dbReference type="GO" id="GO:0004519">
    <property type="term" value="F:endonuclease activity"/>
    <property type="evidence" value="ECO:0007669"/>
    <property type="project" value="UniProtKB-KW"/>
</dbReference>
<sequence>MLTKLFEAVQEVAATLSQGDREVLKALVAAPHHAASAGQLRTTLGLGAVVQVNSAMGRIGRKVHQALGGHPEGLPVGAFEWWHVIATGTRTDDQGFVWRLREEVVAGLAASGYAKASTTQPNELSRAEALTEGAVQQVLVDAYERNPIARARCIEAFGAQCYICGFDFGTVYGPSAAGFIHVHHTKPLASIGEQHEVNPLEDLRPLCPNCHAVVHMTNPPRSIQEVKALLRASKTPNPSYMDSPATART</sequence>
<dbReference type="RefSeq" id="WP_104301493.1">
    <property type="nucleotide sequence ID" value="NZ_PSNX01000003.1"/>
</dbReference>
<evidence type="ECO:0000313" key="3">
    <source>
        <dbReference type="Proteomes" id="UP000238605"/>
    </source>
</evidence>
<dbReference type="GO" id="GO:0008270">
    <property type="term" value="F:zinc ion binding"/>
    <property type="evidence" value="ECO:0007669"/>
    <property type="project" value="InterPro"/>
</dbReference>
<comment type="caution">
    <text evidence="2">The sequence shown here is derived from an EMBL/GenBank/DDBJ whole genome shotgun (WGS) entry which is preliminary data.</text>
</comment>
<dbReference type="GO" id="GO:0003676">
    <property type="term" value="F:nucleic acid binding"/>
    <property type="evidence" value="ECO:0007669"/>
    <property type="project" value="InterPro"/>
</dbReference>
<dbReference type="OrthoDB" id="9802640at2"/>
<dbReference type="InterPro" id="IPR003615">
    <property type="entry name" value="HNH_nuc"/>
</dbReference>
<gene>
    <name evidence="2" type="ORF">C1704_04780</name>
</gene>
<dbReference type="Proteomes" id="UP000238605">
    <property type="component" value="Unassembled WGS sequence"/>
</dbReference>
<name>A0A2S5SXJ0_9BURK</name>
<evidence type="ECO:0000259" key="1">
    <source>
        <dbReference type="Pfam" id="PF01844"/>
    </source>
</evidence>
<dbReference type="AlphaFoldDB" id="A0A2S5SXJ0"/>
<evidence type="ECO:0000313" key="2">
    <source>
        <dbReference type="EMBL" id="PPE67474.1"/>
    </source>
</evidence>